<dbReference type="PANTHER" id="PTHR37836:SF2">
    <property type="entry name" value="DUF4038 DOMAIN-CONTAINING PROTEIN"/>
    <property type="match status" value="1"/>
</dbReference>
<evidence type="ECO:0000259" key="1">
    <source>
        <dbReference type="Pfam" id="PF13204"/>
    </source>
</evidence>
<keyword evidence="5" id="KW-1185">Reference proteome</keyword>
<organism evidence="4 5">
    <name type="scientific">Devosia ureilytica</name>
    <dbReference type="NCBI Taxonomy" id="2952754"/>
    <lineage>
        <taxon>Bacteria</taxon>
        <taxon>Pseudomonadati</taxon>
        <taxon>Pseudomonadota</taxon>
        <taxon>Alphaproteobacteria</taxon>
        <taxon>Hyphomicrobiales</taxon>
        <taxon>Devosiaceae</taxon>
        <taxon>Devosia</taxon>
    </lineage>
</organism>
<evidence type="ECO:0000259" key="3">
    <source>
        <dbReference type="Pfam" id="PF18310"/>
    </source>
</evidence>
<accession>A0A9Q4FSN9</accession>
<dbReference type="RefSeq" id="WP_254674443.1">
    <property type="nucleotide sequence ID" value="NZ_JAMWDU010000003.1"/>
</dbReference>
<sequence length="532" mass="60635">MTKSASATGAASLWATYELSLEGPSSGNPFQEVQLRAIFRHGEREVRVNGFYDGDGQYKFRLLPDAAGTWTYETLSNAPALDGASGSFEVGAAEPGHHGPVRVSNRHHFRHADGTRYINIGTTAYVWNLQGDAVEEQTLATLAEAPFTKIRMCVFPKHYRYNQNEPDRYPFPLIKKGTSTWDGSFNGGNGAWEFDFERFEPDYFRHLEKRINQLAEIGVEADLIIFHPYDRWGFSRMSPTQDDAYLRYLTARLAALPNVWWSMANEYDLMQSKKPADWDRFIHIVSDNDPFDHLLSVHNCFAFYDHNHPRITHSSIQRSAASNSSLWREKYGKPVSIDECCYEGDISELWGNITPQKMVRRFWDGTVNGGYVTHGETYYNESETLWWAKGGKLVGESVARIAFLRRILEEGPDEGLDPVKSTGAYRIAMAGGLDNVVLQQLFSPPPGEEGWSRVQAWWATAGQPHRYYLTYMGENQPHEMTVAVPPDEHYSATLIDTWNMTETRLSDSVKRGEVLYFEPKPYLAMLFRRIDG</sequence>
<dbReference type="InterPro" id="IPR017853">
    <property type="entry name" value="GH"/>
</dbReference>
<dbReference type="InterPro" id="IPR032260">
    <property type="entry name" value="DUF5060"/>
</dbReference>
<dbReference type="PANTHER" id="PTHR37836">
    <property type="entry name" value="LMO1036 PROTEIN"/>
    <property type="match status" value="1"/>
</dbReference>
<evidence type="ECO:0000313" key="4">
    <source>
        <dbReference type="EMBL" id="MCP8887363.1"/>
    </source>
</evidence>
<reference evidence="4" key="1">
    <citation type="submission" date="2022-06" db="EMBL/GenBank/DDBJ databases">
        <title>Devosia sp. XJ19-45 genome assembly.</title>
        <authorList>
            <person name="Li B."/>
            <person name="Cai M."/>
            <person name="Nie G."/>
            <person name="Li W."/>
        </authorList>
    </citation>
    <scope>NUCLEOTIDE SEQUENCE</scope>
    <source>
        <strain evidence="4">XJ19-45</strain>
    </source>
</reference>
<feature type="domain" description="DUF5060" evidence="2">
    <location>
        <begin position="13"/>
        <end position="77"/>
    </location>
</feature>
<dbReference type="Proteomes" id="UP001060275">
    <property type="component" value="Unassembled WGS sequence"/>
</dbReference>
<comment type="caution">
    <text evidence="4">The sequence shown here is derived from an EMBL/GenBank/DDBJ whole genome shotgun (WGS) entry which is preliminary data.</text>
</comment>
<name>A0A9Q4FSN9_9HYPH</name>
<dbReference type="Gene3D" id="2.60.40.10">
    <property type="entry name" value="Immunoglobulins"/>
    <property type="match status" value="1"/>
</dbReference>
<evidence type="ECO:0000259" key="2">
    <source>
        <dbReference type="Pfam" id="PF16586"/>
    </source>
</evidence>
<protein>
    <submittedName>
        <fullName evidence="4">DUF5060 domain-containing protein</fullName>
    </submittedName>
</protein>
<dbReference type="EMBL" id="JAMWDU010000003">
    <property type="protein sequence ID" value="MCP8887363.1"/>
    <property type="molecule type" value="Genomic_DNA"/>
</dbReference>
<dbReference type="InterPro" id="IPR025277">
    <property type="entry name" value="Apiosidase-like_cat_dom"/>
</dbReference>
<dbReference type="Pfam" id="PF16586">
    <property type="entry name" value="DUF5060"/>
    <property type="match status" value="1"/>
</dbReference>
<dbReference type="Pfam" id="PF13204">
    <property type="entry name" value="Apiosidase"/>
    <property type="match status" value="1"/>
</dbReference>
<dbReference type="Gene3D" id="2.60.40.3950">
    <property type="match status" value="1"/>
</dbReference>
<evidence type="ECO:0000313" key="5">
    <source>
        <dbReference type="Proteomes" id="UP001060275"/>
    </source>
</evidence>
<dbReference type="AlphaFoldDB" id="A0A9Q4FSN9"/>
<feature type="domain" description="Apiosidase-like catalytic" evidence="1">
    <location>
        <begin position="105"/>
        <end position="383"/>
    </location>
</feature>
<gene>
    <name evidence="4" type="ORF">NF348_09625</name>
</gene>
<proteinExistence type="predicted"/>
<dbReference type="InterPro" id="IPR013783">
    <property type="entry name" value="Ig-like_fold"/>
</dbReference>
<feature type="domain" description="DUF5605" evidence="3">
    <location>
        <begin position="460"/>
        <end position="525"/>
    </location>
</feature>
<dbReference type="InterPro" id="IPR041239">
    <property type="entry name" value="DUF5605"/>
</dbReference>
<dbReference type="Pfam" id="PF18310">
    <property type="entry name" value="DUF5605"/>
    <property type="match status" value="1"/>
</dbReference>
<dbReference type="Gene3D" id="3.20.20.80">
    <property type="entry name" value="Glycosidases"/>
    <property type="match status" value="1"/>
</dbReference>
<dbReference type="SUPFAM" id="SSF51445">
    <property type="entry name" value="(Trans)glycosidases"/>
    <property type="match status" value="1"/>
</dbReference>